<dbReference type="PANTHER" id="PTHR33227:SF6">
    <property type="entry name" value="PROTEIN GRIM REAPER"/>
    <property type="match status" value="1"/>
</dbReference>
<evidence type="ECO:0000313" key="4">
    <source>
        <dbReference type="EMBL" id="KAG5597622.1"/>
    </source>
</evidence>
<protein>
    <submittedName>
        <fullName evidence="4">Uncharacterized protein</fullName>
    </submittedName>
</protein>
<comment type="similarity">
    <text evidence="1">Belongs to the STIG1 family.</text>
</comment>
<evidence type="ECO:0000256" key="1">
    <source>
        <dbReference type="ARBA" id="ARBA00006010"/>
    </source>
</evidence>
<proteinExistence type="inferred from homology"/>
<evidence type="ECO:0000256" key="2">
    <source>
        <dbReference type="ARBA" id="ARBA00022729"/>
    </source>
</evidence>
<dbReference type="OrthoDB" id="2013942at2759"/>
<dbReference type="EMBL" id="JACXVP010000007">
    <property type="protein sequence ID" value="KAG5597622.1"/>
    <property type="molecule type" value="Genomic_DNA"/>
</dbReference>
<sequence length="165" mass="18075">MAYILLKFIAIILLISSTNANPNSLFHYDDEEESIYTLDTPFTSLRSSKKLTTIKKGASCDSNRNNICDGVSANKGTSMLYCCKKHCRNVLGDMNNCGKCQNKCNLLQRCCGGVCTRVIDDPKNCGKCNRVCKSGVKCENGYCGGGGLVFVPKIQQAPFDTKIFT</sequence>
<dbReference type="AlphaFoldDB" id="A0A9J5YF20"/>
<keyword evidence="5" id="KW-1185">Reference proteome</keyword>
<accession>A0A9J5YF20</accession>
<comment type="caution">
    <text evidence="4">The sequence shown here is derived from an EMBL/GenBank/DDBJ whole genome shotgun (WGS) entry which is preliminary data.</text>
</comment>
<dbReference type="Pfam" id="PF04885">
    <property type="entry name" value="Stig1"/>
    <property type="match status" value="1"/>
</dbReference>
<evidence type="ECO:0000256" key="3">
    <source>
        <dbReference type="SAM" id="SignalP"/>
    </source>
</evidence>
<dbReference type="Proteomes" id="UP000824120">
    <property type="component" value="Chromosome 7"/>
</dbReference>
<reference evidence="4 5" key="1">
    <citation type="submission" date="2020-09" db="EMBL/GenBank/DDBJ databases">
        <title>De no assembly of potato wild relative species, Solanum commersonii.</title>
        <authorList>
            <person name="Cho K."/>
        </authorList>
    </citation>
    <scope>NUCLEOTIDE SEQUENCE [LARGE SCALE GENOMIC DNA]</scope>
    <source>
        <strain evidence="4">LZ3.2</strain>
        <tissue evidence="4">Leaf</tissue>
    </source>
</reference>
<name>A0A9J5YF20_SOLCO</name>
<organism evidence="4 5">
    <name type="scientific">Solanum commersonii</name>
    <name type="common">Commerson's wild potato</name>
    <name type="synonym">Commerson's nightshade</name>
    <dbReference type="NCBI Taxonomy" id="4109"/>
    <lineage>
        <taxon>Eukaryota</taxon>
        <taxon>Viridiplantae</taxon>
        <taxon>Streptophyta</taxon>
        <taxon>Embryophyta</taxon>
        <taxon>Tracheophyta</taxon>
        <taxon>Spermatophyta</taxon>
        <taxon>Magnoliopsida</taxon>
        <taxon>eudicotyledons</taxon>
        <taxon>Gunneridae</taxon>
        <taxon>Pentapetalae</taxon>
        <taxon>asterids</taxon>
        <taxon>lamiids</taxon>
        <taxon>Solanales</taxon>
        <taxon>Solanaceae</taxon>
        <taxon>Solanoideae</taxon>
        <taxon>Solaneae</taxon>
        <taxon>Solanum</taxon>
    </lineage>
</organism>
<gene>
    <name evidence="4" type="ORF">H5410_038854</name>
</gene>
<evidence type="ECO:0000313" key="5">
    <source>
        <dbReference type="Proteomes" id="UP000824120"/>
    </source>
</evidence>
<dbReference type="PANTHER" id="PTHR33227">
    <property type="entry name" value="STIGMA-SPECIFIC STIG1-LIKE PROTEIN 3"/>
    <property type="match status" value="1"/>
</dbReference>
<keyword evidence="2 3" id="KW-0732">Signal</keyword>
<dbReference type="InterPro" id="IPR006969">
    <property type="entry name" value="Stig-like"/>
</dbReference>
<feature type="chain" id="PRO_5039915173" evidence="3">
    <location>
        <begin position="21"/>
        <end position="165"/>
    </location>
</feature>
<feature type="signal peptide" evidence="3">
    <location>
        <begin position="1"/>
        <end position="20"/>
    </location>
</feature>